<evidence type="ECO:0000259" key="6">
    <source>
        <dbReference type="Pfam" id="PF00496"/>
    </source>
</evidence>
<protein>
    <submittedName>
        <fullName evidence="7">Glutathione ABC transporter substrate-binding protein</fullName>
    </submittedName>
</protein>
<organism evidence="7 8">
    <name type="scientific">Paenibacillus gansuensis</name>
    <dbReference type="NCBI Taxonomy" id="306542"/>
    <lineage>
        <taxon>Bacteria</taxon>
        <taxon>Bacillati</taxon>
        <taxon>Bacillota</taxon>
        <taxon>Bacilli</taxon>
        <taxon>Bacillales</taxon>
        <taxon>Paenibacillaceae</taxon>
        <taxon>Paenibacillus</taxon>
    </lineage>
</organism>
<sequence length="550" mass="60749">MKQRKWLSVLLVLMLSVTWLSACSSNNNANTTENAQNKEGNKAANTTETKDADATAAEPAPEPVKQTLNVGIEAEPTSLNPYNSTDGNSTGVQGSMFEGLLKLDQNMKIQPSLAASYELSADAKSITFTLREGVTFHDGSKLTAQVVKDALDFVRNKDNQQARASFFSFIEDIKVTDDLHLTITSKDPNSAMAAYMTHSAGSIISPLELDKKKKDPNYNLDRTPVGTGPFKFAEWKDGQYVKVVPYDGYWDKEHTAKLESIVYKPVTEASTRVNMLKTGELDLVKNVPSLSAKELEGNADLDIAKTPSMDVYYVGANIKKKQYSKVEVRQAMNYAIDKDQLIAQVENGYGRIADSAIAPNVVGYSAQTPYAYDVEKAKELMKKAGFEKGFDATLWTRNETEFIAIAENVSIQLSKIGINAKVVPLESGTMFDKLDAGKELDMFIGRWSPGTGEADWGLRPNFHSTRIPPNYNNSNFYINKEVDKLLDEALATPDAAKAQEMYAKIQKIVYDDAAWTFLFEPESIIGKRKSVGNVVIIPNGYIDLNNAVKQ</sequence>
<feature type="domain" description="Solute-binding protein family 5" evidence="6">
    <location>
        <begin position="108"/>
        <end position="466"/>
    </location>
</feature>
<evidence type="ECO:0000256" key="3">
    <source>
        <dbReference type="ARBA" id="ARBA00022729"/>
    </source>
</evidence>
<dbReference type="InterPro" id="IPR039424">
    <property type="entry name" value="SBP_5"/>
</dbReference>
<feature type="compositionally biased region" description="Low complexity" evidence="4">
    <location>
        <begin position="26"/>
        <end position="47"/>
    </location>
</feature>
<dbReference type="InterPro" id="IPR030678">
    <property type="entry name" value="Peptide/Ni-bd"/>
</dbReference>
<dbReference type="PIRSF" id="PIRSF002741">
    <property type="entry name" value="MppA"/>
    <property type="match status" value="1"/>
</dbReference>
<gene>
    <name evidence="7" type="ORF">ACFSUF_16870</name>
</gene>
<evidence type="ECO:0000313" key="7">
    <source>
        <dbReference type="EMBL" id="MFD2614081.1"/>
    </source>
</evidence>
<feature type="chain" id="PRO_5047542030" evidence="5">
    <location>
        <begin position="23"/>
        <end position="550"/>
    </location>
</feature>
<dbReference type="RefSeq" id="WP_377604562.1">
    <property type="nucleotide sequence ID" value="NZ_JBHUME010000010.1"/>
</dbReference>
<dbReference type="InterPro" id="IPR000914">
    <property type="entry name" value="SBP_5_dom"/>
</dbReference>
<comment type="caution">
    <text evidence="7">The sequence shown here is derived from an EMBL/GenBank/DDBJ whole genome shotgun (WGS) entry which is preliminary data.</text>
</comment>
<dbReference type="Proteomes" id="UP001597541">
    <property type="component" value="Unassembled WGS sequence"/>
</dbReference>
<proteinExistence type="inferred from homology"/>
<comment type="similarity">
    <text evidence="1">Belongs to the bacterial solute-binding protein 5 family.</text>
</comment>
<accession>A0ABW5PFA4</accession>
<evidence type="ECO:0000313" key="8">
    <source>
        <dbReference type="Proteomes" id="UP001597541"/>
    </source>
</evidence>
<evidence type="ECO:0000256" key="1">
    <source>
        <dbReference type="ARBA" id="ARBA00005695"/>
    </source>
</evidence>
<dbReference type="Gene3D" id="3.40.190.10">
    <property type="entry name" value="Periplasmic binding protein-like II"/>
    <property type="match status" value="1"/>
</dbReference>
<dbReference type="PANTHER" id="PTHR30290:SF9">
    <property type="entry name" value="OLIGOPEPTIDE-BINDING PROTEIN APPA"/>
    <property type="match status" value="1"/>
</dbReference>
<feature type="signal peptide" evidence="5">
    <location>
        <begin position="1"/>
        <end position="22"/>
    </location>
</feature>
<dbReference type="PANTHER" id="PTHR30290">
    <property type="entry name" value="PERIPLASMIC BINDING COMPONENT OF ABC TRANSPORTER"/>
    <property type="match status" value="1"/>
</dbReference>
<keyword evidence="2" id="KW-0813">Transport</keyword>
<dbReference type="Gene3D" id="3.10.105.10">
    <property type="entry name" value="Dipeptide-binding Protein, Domain 3"/>
    <property type="match status" value="1"/>
</dbReference>
<dbReference type="CDD" id="cd08499">
    <property type="entry name" value="PBP2_Ylib_like"/>
    <property type="match status" value="1"/>
</dbReference>
<name>A0ABW5PFA4_9BACL</name>
<dbReference type="Gene3D" id="3.90.76.10">
    <property type="entry name" value="Dipeptide-binding Protein, Domain 1"/>
    <property type="match status" value="1"/>
</dbReference>
<evidence type="ECO:0000256" key="5">
    <source>
        <dbReference type="SAM" id="SignalP"/>
    </source>
</evidence>
<reference evidence="8" key="1">
    <citation type="journal article" date="2019" name="Int. J. Syst. Evol. Microbiol.">
        <title>The Global Catalogue of Microorganisms (GCM) 10K type strain sequencing project: providing services to taxonomists for standard genome sequencing and annotation.</title>
        <authorList>
            <consortium name="The Broad Institute Genomics Platform"/>
            <consortium name="The Broad Institute Genome Sequencing Center for Infectious Disease"/>
            <person name="Wu L."/>
            <person name="Ma J."/>
        </authorList>
    </citation>
    <scope>NUCLEOTIDE SEQUENCE [LARGE SCALE GENOMIC DNA]</scope>
    <source>
        <strain evidence="8">KCTC 3950</strain>
    </source>
</reference>
<evidence type="ECO:0000256" key="4">
    <source>
        <dbReference type="SAM" id="MobiDB-lite"/>
    </source>
</evidence>
<dbReference type="SUPFAM" id="SSF53850">
    <property type="entry name" value="Periplasmic binding protein-like II"/>
    <property type="match status" value="1"/>
</dbReference>
<dbReference type="EMBL" id="JBHUME010000010">
    <property type="protein sequence ID" value="MFD2614081.1"/>
    <property type="molecule type" value="Genomic_DNA"/>
</dbReference>
<keyword evidence="8" id="KW-1185">Reference proteome</keyword>
<keyword evidence="3 5" id="KW-0732">Signal</keyword>
<dbReference type="PROSITE" id="PS51257">
    <property type="entry name" value="PROKAR_LIPOPROTEIN"/>
    <property type="match status" value="1"/>
</dbReference>
<feature type="region of interest" description="Disordered" evidence="4">
    <location>
        <begin position="26"/>
        <end position="65"/>
    </location>
</feature>
<evidence type="ECO:0000256" key="2">
    <source>
        <dbReference type="ARBA" id="ARBA00022448"/>
    </source>
</evidence>
<dbReference type="Pfam" id="PF00496">
    <property type="entry name" value="SBP_bac_5"/>
    <property type="match status" value="1"/>
</dbReference>